<feature type="transmembrane region" description="Helical" evidence="1">
    <location>
        <begin position="67"/>
        <end position="91"/>
    </location>
</feature>
<name>A0ABP7I5C7_9ACTN</name>
<comment type="caution">
    <text evidence="2">The sequence shown here is derived from an EMBL/GenBank/DDBJ whole genome shotgun (WGS) entry which is preliminary data.</text>
</comment>
<keyword evidence="1" id="KW-1133">Transmembrane helix</keyword>
<sequence length="101" mass="11187">MRCIRRQGGRSRRSGRLEIRWGQQLPDGVGESPAARLAEERLMRFAWEVFAGATPTRGPSVRRRRRVWLGGAGLLFAGALIASPVMFSAALQQDRWPPGSA</sequence>
<keyword evidence="3" id="KW-1185">Reference proteome</keyword>
<dbReference type="Proteomes" id="UP001501009">
    <property type="component" value="Unassembled WGS sequence"/>
</dbReference>
<proteinExistence type="predicted"/>
<reference evidence="3" key="1">
    <citation type="journal article" date="2019" name="Int. J. Syst. Evol. Microbiol.">
        <title>The Global Catalogue of Microorganisms (GCM) 10K type strain sequencing project: providing services to taxonomists for standard genome sequencing and annotation.</title>
        <authorList>
            <consortium name="The Broad Institute Genomics Platform"/>
            <consortium name="The Broad Institute Genome Sequencing Center for Infectious Disease"/>
            <person name="Wu L."/>
            <person name="Ma J."/>
        </authorList>
    </citation>
    <scope>NUCLEOTIDE SEQUENCE [LARGE SCALE GENOMIC DNA]</scope>
    <source>
        <strain evidence="3">JCM 17138</strain>
    </source>
</reference>
<evidence type="ECO:0000256" key="1">
    <source>
        <dbReference type="SAM" id="Phobius"/>
    </source>
</evidence>
<organism evidence="2 3">
    <name type="scientific">Streptomyces coacervatus</name>
    <dbReference type="NCBI Taxonomy" id="647381"/>
    <lineage>
        <taxon>Bacteria</taxon>
        <taxon>Bacillati</taxon>
        <taxon>Actinomycetota</taxon>
        <taxon>Actinomycetes</taxon>
        <taxon>Kitasatosporales</taxon>
        <taxon>Streptomycetaceae</taxon>
        <taxon>Streptomyces</taxon>
    </lineage>
</organism>
<evidence type="ECO:0000313" key="3">
    <source>
        <dbReference type="Proteomes" id="UP001501009"/>
    </source>
</evidence>
<keyword evidence="1" id="KW-0472">Membrane</keyword>
<protein>
    <submittedName>
        <fullName evidence="2">Uncharacterized protein</fullName>
    </submittedName>
</protein>
<evidence type="ECO:0000313" key="2">
    <source>
        <dbReference type="EMBL" id="GAA3806789.1"/>
    </source>
</evidence>
<gene>
    <name evidence="2" type="ORF">GCM10022403_046150</name>
</gene>
<accession>A0ABP7I5C7</accession>
<dbReference type="EMBL" id="BAABDE010000020">
    <property type="protein sequence ID" value="GAA3806789.1"/>
    <property type="molecule type" value="Genomic_DNA"/>
</dbReference>
<keyword evidence="1" id="KW-0812">Transmembrane</keyword>